<evidence type="ECO:0000313" key="6">
    <source>
        <dbReference type="Proteomes" id="UP000326912"/>
    </source>
</evidence>
<dbReference type="GO" id="GO:0016491">
    <property type="term" value="F:oxidoreductase activity"/>
    <property type="evidence" value="ECO:0007669"/>
    <property type="project" value="UniProtKB-KW"/>
</dbReference>
<comment type="caution">
    <text evidence="5">The sequence shown here is derived from an EMBL/GenBank/DDBJ whole genome shotgun (WGS) entry which is preliminary data.</text>
</comment>
<dbReference type="Pfam" id="PF00106">
    <property type="entry name" value="adh_short"/>
    <property type="match status" value="1"/>
</dbReference>
<keyword evidence="2" id="KW-0560">Oxidoreductase</keyword>
<dbReference type="GO" id="GO:0005829">
    <property type="term" value="C:cytosol"/>
    <property type="evidence" value="ECO:0007669"/>
    <property type="project" value="TreeGrafter"/>
</dbReference>
<dbReference type="SMART" id="SM00822">
    <property type="entry name" value="PKS_KR"/>
    <property type="match status" value="1"/>
</dbReference>
<accession>A0A5J4KPA7</accession>
<name>A0A5J4KPA7_9CHLR</name>
<proteinExistence type="inferred from homology"/>
<evidence type="ECO:0000313" key="5">
    <source>
        <dbReference type="EMBL" id="GER91214.1"/>
    </source>
</evidence>
<dbReference type="InterPro" id="IPR020904">
    <property type="entry name" value="Sc_DH/Rdtase_CS"/>
</dbReference>
<dbReference type="PROSITE" id="PS00061">
    <property type="entry name" value="ADH_SHORT"/>
    <property type="match status" value="1"/>
</dbReference>
<evidence type="ECO:0000256" key="3">
    <source>
        <dbReference type="RuleBase" id="RU000363"/>
    </source>
</evidence>
<comment type="similarity">
    <text evidence="1 3">Belongs to the short-chain dehydrogenases/reductases (SDR) family.</text>
</comment>
<dbReference type="SUPFAM" id="SSF51735">
    <property type="entry name" value="NAD(P)-binding Rossmann-fold domains"/>
    <property type="match status" value="1"/>
</dbReference>
<dbReference type="InterPro" id="IPR002347">
    <property type="entry name" value="SDR_fam"/>
</dbReference>
<organism evidence="5 6">
    <name type="scientific">Dictyobacter vulcani</name>
    <dbReference type="NCBI Taxonomy" id="2607529"/>
    <lineage>
        <taxon>Bacteria</taxon>
        <taxon>Bacillati</taxon>
        <taxon>Chloroflexota</taxon>
        <taxon>Ktedonobacteria</taxon>
        <taxon>Ktedonobacterales</taxon>
        <taxon>Dictyobacteraceae</taxon>
        <taxon>Dictyobacter</taxon>
    </lineage>
</organism>
<dbReference type="AlphaFoldDB" id="A0A5J4KPA7"/>
<gene>
    <name evidence="5" type="ORF">KDW_53760</name>
</gene>
<dbReference type="FunFam" id="3.40.50.720:FF:000084">
    <property type="entry name" value="Short-chain dehydrogenase reductase"/>
    <property type="match status" value="1"/>
</dbReference>
<dbReference type="InterPro" id="IPR057326">
    <property type="entry name" value="KR_dom"/>
</dbReference>
<sequence>MSSEPNGKVALVTGTSSGIGLSSAVLLAQHGFTVVATMRDIQKASSLEERAREAGVTIDLRTLDVQDAASVANCVQQVLQTYGHIDLLVNNAGAGYLGTLEQTSEENLRRTMEVNFFGVWRMTQAVFPAMRAAGSGRILTVSSVGGIIGQPFNDAYCAAKFAVEGLMESLAPVAQRLGIDIAVIEPGPVNTNFVAAVRATSATPTAELQGVYGSMLEVYMGGSQERFASMGQTPDQIADIIIQAATEDTPHFRYATSDLVKGLVAQKYTDPTGDNMVKLFGSRLGEN</sequence>
<reference evidence="5 6" key="1">
    <citation type="submission" date="2019-10" db="EMBL/GenBank/DDBJ databases">
        <title>Dictyobacter vulcani sp. nov., within the class Ktedonobacteria, isolated from soil of volcanic Mt. Zao.</title>
        <authorList>
            <person name="Zheng Y."/>
            <person name="Wang C.M."/>
            <person name="Sakai Y."/>
            <person name="Abe K."/>
            <person name="Yokota A."/>
            <person name="Yabe S."/>
        </authorList>
    </citation>
    <scope>NUCLEOTIDE SEQUENCE [LARGE SCALE GENOMIC DNA]</scope>
    <source>
        <strain evidence="5 6">W12</strain>
    </source>
</reference>
<dbReference type="Proteomes" id="UP000326912">
    <property type="component" value="Unassembled WGS sequence"/>
</dbReference>
<feature type="domain" description="Ketoreductase" evidence="4">
    <location>
        <begin position="8"/>
        <end position="192"/>
    </location>
</feature>
<evidence type="ECO:0000256" key="1">
    <source>
        <dbReference type="ARBA" id="ARBA00006484"/>
    </source>
</evidence>
<dbReference type="Gene3D" id="3.40.50.720">
    <property type="entry name" value="NAD(P)-binding Rossmann-like Domain"/>
    <property type="match status" value="1"/>
</dbReference>
<evidence type="ECO:0000259" key="4">
    <source>
        <dbReference type="SMART" id="SM00822"/>
    </source>
</evidence>
<evidence type="ECO:0000256" key="2">
    <source>
        <dbReference type="ARBA" id="ARBA00023002"/>
    </source>
</evidence>
<dbReference type="InterPro" id="IPR036291">
    <property type="entry name" value="NAD(P)-bd_dom_sf"/>
</dbReference>
<dbReference type="PRINTS" id="PR00081">
    <property type="entry name" value="GDHRDH"/>
</dbReference>
<dbReference type="PANTHER" id="PTHR43391:SF86">
    <property type="entry name" value="SHORT-CHAIN DEHYDROGENASE_REDUCTASE FAMILY PROTEIN"/>
    <property type="match status" value="1"/>
</dbReference>
<dbReference type="CDD" id="cd05374">
    <property type="entry name" value="17beta-HSD-like_SDR_c"/>
    <property type="match status" value="1"/>
</dbReference>
<dbReference type="PANTHER" id="PTHR43391">
    <property type="entry name" value="RETINOL DEHYDROGENASE-RELATED"/>
    <property type="match status" value="1"/>
</dbReference>
<dbReference type="EMBL" id="BKZW01000003">
    <property type="protein sequence ID" value="GER91214.1"/>
    <property type="molecule type" value="Genomic_DNA"/>
</dbReference>
<keyword evidence="6" id="KW-1185">Reference proteome</keyword>
<dbReference type="RefSeq" id="WP_151758875.1">
    <property type="nucleotide sequence ID" value="NZ_BKZW01000003.1"/>
</dbReference>
<dbReference type="PRINTS" id="PR00080">
    <property type="entry name" value="SDRFAMILY"/>
</dbReference>
<protein>
    <submittedName>
        <fullName evidence="5">Short-chain dehydrogenase/reductase</fullName>
    </submittedName>
</protein>